<dbReference type="Gene3D" id="3.40.50.300">
    <property type="entry name" value="P-loop containing nucleotide triphosphate hydrolases"/>
    <property type="match status" value="1"/>
</dbReference>
<dbReference type="InterPro" id="IPR002048">
    <property type="entry name" value="EF_hand_dom"/>
</dbReference>
<keyword evidence="6" id="KW-0547">Nucleotide-binding</keyword>
<dbReference type="InterPro" id="IPR011992">
    <property type="entry name" value="EF-hand-dom_pair"/>
</dbReference>
<keyword evidence="7" id="KW-1000">Mitochondrion outer membrane</keyword>
<evidence type="ECO:0000256" key="7">
    <source>
        <dbReference type="ARBA" id="ARBA00022787"/>
    </source>
</evidence>
<evidence type="ECO:0000256" key="8">
    <source>
        <dbReference type="ARBA" id="ARBA00022801"/>
    </source>
</evidence>
<evidence type="ECO:0000256" key="4">
    <source>
        <dbReference type="ARBA" id="ARBA00022723"/>
    </source>
</evidence>
<dbReference type="PANTHER" id="PTHR46819:SF1">
    <property type="entry name" value="EF-HAND CALCIUM-BINDING DOMAIN-CONTAINING PROTEIN 7"/>
    <property type="match status" value="1"/>
</dbReference>
<dbReference type="InterPro" id="IPR001806">
    <property type="entry name" value="Small_GTPase"/>
</dbReference>
<dbReference type="PANTHER" id="PTHR46819">
    <property type="entry name" value="EF-HAND CALCIUM-BINDING DOMAIN-CONTAINING PROTEIN 7"/>
    <property type="match status" value="1"/>
</dbReference>
<protein>
    <recommendedName>
        <fullName evidence="14">EF-hand domain-containing protein</fullName>
    </recommendedName>
</protein>
<dbReference type="InterPro" id="IPR013567">
    <property type="entry name" value="EF_hand_assoc_2"/>
</dbReference>
<keyword evidence="3" id="KW-0812">Transmembrane</keyword>
<dbReference type="PROSITE" id="PS50222">
    <property type="entry name" value="EF_HAND_2"/>
    <property type="match status" value="1"/>
</dbReference>
<dbReference type="GeneID" id="20816348"/>
<dbReference type="GO" id="GO:0005509">
    <property type="term" value="F:calcium ion binding"/>
    <property type="evidence" value="ECO:0007669"/>
    <property type="project" value="InterPro"/>
</dbReference>
<dbReference type="STRING" id="112090.W4FSQ7"/>
<dbReference type="PROSITE" id="PS00018">
    <property type="entry name" value="EF_HAND_1"/>
    <property type="match status" value="1"/>
</dbReference>
<keyword evidence="5" id="KW-0677">Repeat</keyword>
<evidence type="ECO:0000256" key="5">
    <source>
        <dbReference type="ARBA" id="ARBA00022737"/>
    </source>
</evidence>
<keyword evidence="9" id="KW-0106">Calcium</keyword>
<dbReference type="GO" id="GO:0005525">
    <property type="term" value="F:GTP binding"/>
    <property type="evidence" value="ECO:0007669"/>
    <property type="project" value="UniProtKB-KW"/>
</dbReference>
<dbReference type="Pfam" id="PF00071">
    <property type="entry name" value="Ras"/>
    <property type="match status" value="1"/>
</dbReference>
<dbReference type="RefSeq" id="XP_009840424.1">
    <property type="nucleotide sequence ID" value="XM_009842122.1"/>
</dbReference>
<dbReference type="FunFam" id="1.10.238.10:FF:000011">
    <property type="entry name" value="Mitochondrial Rho GTPase"/>
    <property type="match status" value="1"/>
</dbReference>
<dbReference type="GO" id="GO:0003924">
    <property type="term" value="F:GTPase activity"/>
    <property type="evidence" value="ECO:0007669"/>
    <property type="project" value="InterPro"/>
</dbReference>
<name>W4FSQ7_APHAT</name>
<evidence type="ECO:0000256" key="2">
    <source>
        <dbReference type="ARBA" id="ARBA00007981"/>
    </source>
</evidence>
<evidence type="ECO:0000256" key="11">
    <source>
        <dbReference type="ARBA" id="ARBA00023128"/>
    </source>
</evidence>
<dbReference type="EMBL" id="KI913170">
    <property type="protein sequence ID" value="ETV69981.1"/>
    <property type="molecule type" value="Genomic_DNA"/>
</dbReference>
<dbReference type="SMART" id="SM00175">
    <property type="entry name" value="RAB"/>
    <property type="match status" value="1"/>
</dbReference>
<evidence type="ECO:0000259" key="14">
    <source>
        <dbReference type="PROSITE" id="PS50222"/>
    </source>
</evidence>
<dbReference type="Pfam" id="PF08356">
    <property type="entry name" value="EF_assoc_2"/>
    <property type="match status" value="1"/>
</dbReference>
<dbReference type="SMART" id="SM00173">
    <property type="entry name" value="RAS"/>
    <property type="match status" value="1"/>
</dbReference>
<keyword evidence="8" id="KW-0378">Hydrolase</keyword>
<evidence type="ECO:0000256" key="6">
    <source>
        <dbReference type="ARBA" id="ARBA00022741"/>
    </source>
</evidence>
<evidence type="ECO:0000256" key="9">
    <source>
        <dbReference type="ARBA" id="ARBA00022837"/>
    </source>
</evidence>
<evidence type="ECO:0000313" key="15">
    <source>
        <dbReference type="EMBL" id="ETV69981.1"/>
    </source>
</evidence>
<proteinExistence type="inferred from homology"/>
<keyword evidence="11" id="KW-0496">Mitochondrion</keyword>
<sequence length="675" mass="75019">MAMTQLHDDSVTNATSMNKQRTIRIMVLGEEKVGKSSLISALVSQQASERVPSVLHDIVIPTEDTRENVAISLHDTSSSSNDVMEVIKTMNRSDAAIVVFDVSRSISSQRLGYWLDLLKVTKVMPVVLVGNKCDLLPGGSEISRVQSVLRNYKFIVHSLECSARTLINVKKTFGLAQKAVLYPMAPLYDAEKKQLQPKFITALKRIFRLFDVDRDGVISRDELHEYQNVCFKTRMKPEDMDALLELVALVKADGVATDTRGLRFDGFAYLSELAIEKNKPEHCWQVLRTIGYSDTLELELPHDLMDVPRDSNAAQYEMCELSAAAIQFLTAVFTQFAPLTQASIDGIFAIVPPPKRPTWTSLPLEEPHASLDVSAWLALWSLEMAIRPLRALEQLYYLGLVDTKALTAVDVRRSRHSRASAKVIRCLLFGPPGCGKTLLTNAFTSYSFLSPEPLAVSYPERDAKPADAYAHLLHNVHTVVDKETGAQRTLIISEVSEGVVEYEMVEAIATSIHVDMVCYLFDGTEPDSFEYIFKLQAVVSDAVPCVYAYSTPTPVEEETTSLLALDKCMRHCASLKLHAPLRICLSSQSGFDLLYQALVHRTLHPHDGAVPFTMQKAAAKKRNDRLFYGGLVAVAAVAAGVGYAYADELKELSVVQSLVRLWDQSKLHLVPKLKQ</sequence>
<comment type="subcellular location">
    <subcellularLocation>
        <location evidence="1">Mitochondrion outer membrane</location>
        <topology evidence="1">Single-pass type IV membrane protein</topology>
    </subcellularLocation>
</comment>
<feature type="domain" description="EF-hand" evidence="14">
    <location>
        <begin position="198"/>
        <end position="233"/>
    </location>
</feature>
<dbReference type="OrthoDB" id="10020961at2759"/>
<keyword evidence="4" id="KW-0479">Metal-binding</keyword>
<dbReference type="GO" id="GO:0005741">
    <property type="term" value="C:mitochondrial outer membrane"/>
    <property type="evidence" value="ECO:0007669"/>
    <property type="project" value="UniProtKB-SubCell"/>
</dbReference>
<dbReference type="InterPro" id="IPR018247">
    <property type="entry name" value="EF_Hand_1_Ca_BS"/>
</dbReference>
<dbReference type="SMART" id="SM00174">
    <property type="entry name" value="RHO"/>
    <property type="match status" value="1"/>
</dbReference>
<gene>
    <name evidence="15" type="ORF">H257_14352</name>
</gene>
<keyword evidence="10" id="KW-1133">Transmembrane helix</keyword>
<evidence type="ECO:0000256" key="12">
    <source>
        <dbReference type="ARBA" id="ARBA00023134"/>
    </source>
</evidence>
<keyword evidence="13" id="KW-0472">Membrane</keyword>
<dbReference type="VEuPathDB" id="FungiDB:H257_14352"/>
<evidence type="ECO:0000256" key="10">
    <source>
        <dbReference type="ARBA" id="ARBA00022989"/>
    </source>
</evidence>
<dbReference type="PRINTS" id="PR00449">
    <property type="entry name" value="RASTRNSFRMNG"/>
</dbReference>
<evidence type="ECO:0000256" key="3">
    <source>
        <dbReference type="ARBA" id="ARBA00022692"/>
    </source>
</evidence>
<keyword evidence="12" id="KW-0342">GTP-binding</keyword>
<comment type="similarity">
    <text evidence="2">Belongs to the mitochondrial Rho GTPase family.</text>
</comment>
<dbReference type="SUPFAM" id="SSF52540">
    <property type="entry name" value="P-loop containing nucleoside triphosphate hydrolases"/>
    <property type="match status" value="2"/>
</dbReference>
<reference evidence="15" key="1">
    <citation type="submission" date="2013-12" db="EMBL/GenBank/DDBJ databases">
        <title>The Genome Sequence of Aphanomyces astaci APO3.</title>
        <authorList>
            <consortium name="The Broad Institute Genomics Platform"/>
            <person name="Russ C."/>
            <person name="Tyler B."/>
            <person name="van West P."/>
            <person name="Dieguez-Uribeondo J."/>
            <person name="Young S.K."/>
            <person name="Zeng Q."/>
            <person name="Gargeya S."/>
            <person name="Fitzgerald M."/>
            <person name="Abouelleil A."/>
            <person name="Alvarado L."/>
            <person name="Chapman S.B."/>
            <person name="Gainer-Dewar J."/>
            <person name="Goldberg J."/>
            <person name="Griggs A."/>
            <person name="Gujja S."/>
            <person name="Hansen M."/>
            <person name="Howarth C."/>
            <person name="Imamovic A."/>
            <person name="Ireland A."/>
            <person name="Larimer J."/>
            <person name="McCowan C."/>
            <person name="Murphy C."/>
            <person name="Pearson M."/>
            <person name="Poon T.W."/>
            <person name="Priest M."/>
            <person name="Roberts A."/>
            <person name="Saif S."/>
            <person name="Shea T."/>
            <person name="Sykes S."/>
            <person name="Wortman J."/>
            <person name="Nusbaum C."/>
            <person name="Birren B."/>
        </authorList>
    </citation>
    <scope>NUCLEOTIDE SEQUENCE [LARGE SCALE GENOMIC DNA]</scope>
    <source>
        <strain evidence="15">APO3</strain>
    </source>
</reference>
<dbReference type="Gene3D" id="1.10.238.10">
    <property type="entry name" value="EF-hand"/>
    <property type="match status" value="2"/>
</dbReference>
<dbReference type="InterPro" id="IPR027417">
    <property type="entry name" value="P-loop_NTPase"/>
</dbReference>
<accession>W4FSQ7</accession>
<dbReference type="InterPro" id="IPR052266">
    <property type="entry name" value="Miro-EF-hand_domain"/>
</dbReference>
<evidence type="ECO:0000256" key="13">
    <source>
        <dbReference type="ARBA" id="ARBA00023136"/>
    </source>
</evidence>
<dbReference type="Pfam" id="PF00036">
    <property type="entry name" value="EF-hand_1"/>
    <property type="match status" value="1"/>
</dbReference>
<evidence type="ECO:0000256" key="1">
    <source>
        <dbReference type="ARBA" id="ARBA00004200"/>
    </source>
</evidence>
<dbReference type="PROSITE" id="PS51419">
    <property type="entry name" value="RAB"/>
    <property type="match status" value="1"/>
</dbReference>
<dbReference type="AlphaFoldDB" id="W4FSQ7"/>
<organism evidence="15">
    <name type="scientific">Aphanomyces astaci</name>
    <name type="common">Crayfish plague agent</name>
    <dbReference type="NCBI Taxonomy" id="112090"/>
    <lineage>
        <taxon>Eukaryota</taxon>
        <taxon>Sar</taxon>
        <taxon>Stramenopiles</taxon>
        <taxon>Oomycota</taxon>
        <taxon>Saprolegniomycetes</taxon>
        <taxon>Saprolegniales</taxon>
        <taxon>Verrucalvaceae</taxon>
        <taxon>Aphanomyces</taxon>
    </lineage>
</organism>
<dbReference type="SUPFAM" id="SSF47473">
    <property type="entry name" value="EF-hand"/>
    <property type="match status" value="1"/>
</dbReference>